<accession>A0A6J7R3M3</accession>
<dbReference type="InterPro" id="IPR014942">
    <property type="entry name" value="AbiEii"/>
</dbReference>
<reference evidence="3" key="1">
    <citation type="submission" date="2020-05" db="EMBL/GenBank/DDBJ databases">
        <authorList>
            <person name="Chiriac C."/>
            <person name="Salcher M."/>
            <person name="Ghai R."/>
            <person name="Kavagutti S V."/>
        </authorList>
    </citation>
    <scope>NUCLEOTIDE SEQUENCE</scope>
</reference>
<gene>
    <name evidence="1" type="ORF">UFOPK2996_00468</name>
    <name evidence="2" type="ORF">UFOPK3974_01102</name>
    <name evidence="3" type="ORF">UFOPK4071_01294</name>
</gene>
<name>A0A6J7R3M3_9ZZZZ</name>
<evidence type="ECO:0000313" key="3">
    <source>
        <dbReference type="EMBL" id="CAB5022172.1"/>
    </source>
</evidence>
<dbReference type="EMBL" id="CAFBOR010000159">
    <property type="protein sequence ID" value="CAB4994023.1"/>
    <property type="molecule type" value="Genomic_DNA"/>
</dbReference>
<proteinExistence type="predicted"/>
<protein>
    <submittedName>
        <fullName evidence="3">Unannotated protein</fullName>
    </submittedName>
</protein>
<dbReference type="Pfam" id="PF08843">
    <property type="entry name" value="AbiEii"/>
    <property type="match status" value="1"/>
</dbReference>
<evidence type="ECO:0000313" key="2">
    <source>
        <dbReference type="EMBL" id="CAB4994023.1"/>
    </source>
</evidence>
<dbReference type="EMBL" id="CAFAAH010000042">
    <property type="protein sequence ID" value="CAB4791135.1"/>
    <property type="molecule type" value="Genomic_DNA"/>
</dbReference>
<dbReference type="AlphaFoldDB" id="A0A6J7R3M3"/>
<organism evidence="3">
    <name type="scientific">freshwater metagenome</name>
    <dbReference type="NCBI Taxonomy" id="449393"/>
    <lineage>
        <taxon>unclassified sequences</taxon>
        <taxon>metagenomes</taxon>
        <taxon>ecological metagenomes</taxon>
    </lineage>
</organism>
<dbReference type="EMBL" id="CAFBPF010000194">
    <property type="protein sequence ID" value="CAB5022172.1"/>
    <property type="molecule type" value="Genomic_DNA"/>
</dbReference>
<evidence type="ECO:0000313" key="1">
    <source>
        <dbReference type="EMBL" id="CAB4791135.1"/>
    </source>
</evidence>
<sequence>MVTERIPTVVLASGPEDHLLRYTAAIQQLEAANIGKHALVGGFAVMLRLASAHRVTEDLDTVTWTLDGTSKTPIRILTALGAKPTRNGVDIGDVHIDLIPVSDYDPEQLPDDLDDAMFVVAHAFALNTATPIRISALNSLHNEERTVTAQVASSAALVAMKLGAIARRRGESLHKRVSDTYDAYCLLAEHDRNGDVARLLAAAKDALGPWCANQARELFDINADRSKGWLNTGSHAMTQITAGQLRTVGTLFADTIDNCAS</sequence>